<evidence type="ECO:0000259" key="5">
    <source>
        <dbReference type="Pfam" id="PF08547"/>
    </source>
</evidence>
<comment type="similarity">
    <text evidence="2">Belongs to the CIA30 family.</text>
</comment>
<evidence type="ECO:0000313" key="7">
    <source>
        <dbReference type="Proteomes" id="UP000222788"/>
    </source>
</evidence>
<proteinExistence type="inferred from homology"/>
<dbReference type="GO" id="GO:0005739">
    <property type="term" value="C:mitochondrion"/>
    <property type="evidence" value="ECO:0007669"/>
    <property type="project" value="UniProtKB-SubCell"/>
</dbReference>
<evidence type="ECO:0000256" key="3">
    <source>
        <dbReference type="ARBA" id="ARBA00023128"/>
    </source>
</evidence>
<dbReference type="EMBL" id="APWK03000124">
    <property type="protein sequence ID" value="PHH50571.1"/>
    <property type="molecule type" value="Genomic_DNA"/>
</dbReference>
<dbReference type="InterPro" id="IPR008979">
    <property type="entry name" value="Galactose-bd-like_sf"/>
</dbReference>
<reference evidence="6 7" key="1">
    <citation type="journal article" date="2013" name="Fungal Biol.">
        <title>Analysis of microsatellite markers in the genome of the plant pathogen Ceratocystis fimbriata.</title>
        <authorList>
            <person name="Simpson M.C."/>
            <person name="Wilken P.M."/>
            <person name="Coetzee M.P."/>
            <person name="Wingfield M.J."/>
            <person name="Wingfield B.D."/>
        </authorList>
    </citation>
    <scope>NUCLEOTIDE SEQUENCE [LARGE SCALE GENOMIC DNA]</scope>
    <source>
        <strain evidence="6 7">CBS 114723</strain>
    </source>
</reference>
<dbReference type="GO" id="GO:0051082">
    <property type="term" value="F:unfolded protein binding"/>
    <property type="evidence" value="ECO:0007669"/>
    <property type="project" value="TreeGrafter"/>
</dbReference>
<dbReference type="AlphaFoldDB" id="A0A2C5WY42"/>
<dbReference type="STRING" id="1035309.A0A2C5WY42"/>
<evidence type="ECO:0000256" key="2">
    <source>
        <dbReference type="ARBA" id="ARBA00007884"/>
    </source>
</evidence>
<gene>
    <name evidence="6" type="primary">cia30</name>
    <name evidence="6" type="ORF">CFIMG_004562RA</name>
</gene>
<organism evidence="6 7">
    <name type="scientific">Ceratocystis fimbriata CBS 114723</name>
    <dbReference type="NCBI Taxonomy" id="1035309"/>
    <lineage>
        <taxon>Eukaryota</taxon>
        <taxon>Fungi</taxon>
        <taxon>Dikarya</taxon>
        <taxon>Ascomycota</taxon>
        <taxon>Pezizomycotina</taxon>
        <taxon>Sordariomycetes</taxon>
        <taxon>Hypocreomycetidae</taxon>
        <taxon>Microascales</taxon>
        <taxon>Ceratocystidaceae</taxon>
        <taxon>Ceratocystis</taxon>
    </lineage>
</organism>
<keyword evidence="4" id="KW-0143">Chaperone</keyword>
<keyword evidence="7" id="KW-1185">Reference proteome</keyword>
<sequence length="261" mass="30302">MQNTTALLAKGFWGRTMAHIQRQVQIVTKMENIRGPSGPYELQKFEGPDDVEDIKLMSDQEFGGFSTSNSEYISTREDSNGRSDRGYMRWYGTISNQLPKDRFKVKRSGFAAFRTCDQKLTAFGYGKWDVDPWNYLALRIKSDGRSYFVNIMTESIVPQDVFQHRLFAKRPGEWETVLIDWRDFMRTNHGMVIEPQIQLIKQRVLTVGISLIDRKPGPFELCVERIWATNSLRDHTTDERRALSSNGLKNKQGEDVTWKMD</sequence>
<protein>
    <submittedName>
        <fullName evidence="6">Complex I intermediate-associated protein 30, mitochondrial</fullName>
    </submittedName>
</protein>
<keyword evidence="3" id="KW-0496">Mitochondrion</keyword>
<evidence type="ECO:0000256" key="1">
    <source>
        <dbReference type="ARBA" id="ARBA00004173"/>
    </source>
</evidence>
<dbReference type="InterPro" id="IPR039131">
    <property type="entry name" value="NDUFAF1"/>
</dbReference>
<dbReference type="Proteomes" id="UP000222788">
    <property type="component" value="Unassembled WGS sequence"/>
</dbReference>
<comment type="caution">
    <text evidence="6">The sequence shown here is derived from an EMBL/GenBank/DDBJ whole genome shotgun (WGS) entry which is preliminary data.</text>
</comment>
<dbReference type="GO" id="GO:0010257">
    <property type="term" value="P:NADH dehydrogenase complex assembly"/>
    <property type="evidence" value="ECO:0007669"/>
    <property type="project" value="TreeGrafter"/>
</dbReference>
<accession>A0A2C5WY42</accession>
<comment type="subcellular location">
    <subcellularLocation>
        <location evidence="1">Mitochondrion</location>
    </subcellularLocation>
</comment>
<evidence type="ECO:0000313" key="6">
    <source>
        <dbReference type="EMBL" id="PHH50571.1"/>
    </source>
</evidence>
<dbReference type="PANTHER" id="PTHR13194:SF18">
    <property type="entry name" value="COMPLEX I INTERMEDIATE-ASSOCIATED PROTEIN 30, MITOCHONDRIAL"/>
    <property type="match status" value="1"/>
</dbReference>
<name>A0A2C5WY42_9PEZI</name>
<dbReference type="Pfam" id="PF08547">
    <property type="entry name" value="CIA30"/>
    <property type="match status" value="1"/>
</dbReference>
<dbReference type="SUPFAM" id="SSF49785">
    <property type="entry name" value="Galactose-binding domain-like"/>
    <property type="match status" value="1"/>
</dbReference>
<dbReference type="InterPro" id="IPR013857">
    <property type="entry name" value="NADH-UbQ_OxRdtase-assoc_prot30"/>
</dbReference>
<evidence type="ECO:0000256" key="4">
    <source>
        <dbReference type="ARBA" id="ARBA00023186"/>
    </source>
</evidence>
<reference evidence="6 7" key="2">
    <citation type="journal article" date="2013" name="IMA Fungus">
        <title>IMA Genome-F 1: Ceratocystis fimbriata: Draft nuclear genome sequence for the plant pathogen, Ceratocystis fimbriata.</title>
        <authorList>
            <person name="Wilken P.M."/>
            <person name="Steenkamp E.T."/>
            <person name="Wingfield M.J."/>
            <person name="de Beer Z.W."/>
            <person name="Wingfield B.D."/>
        </authorList>
    </citation>
    <scope>NUCLEOTIDE SEQUENCE [LARGE SCALE GENOMIC DNA]</scope>
    <source>
        <strain evidence="6 7">CBS 114723</strain>
    </source>
</reference>
<dbReference type="PANTHER" id="PTHR13194">
    <property type="entry name" value="COMPLEX I INTERMEDIATE-ASSOCIATED PROTEIN 30"/>
    <property type="match status" value="1"/>
</dbReference>
<dbReference type="GO" id="GO:0006120">
    <property type="term" value="P:mitochondrial electron transport, NADH to ubiquinone"/>
    <property type="evidence" value="ECO:0007669"/>
    <property type="project" value="TreeGrafter"/>
</dbReference>
<dbReference type="OrthoDB" id="42561at2759"/>
<feature type="domain" description="NADH:ubiquinone oxidoreductase intermediate-associated protein 30" evidence="5">
    <location>
        <begin position="44"/>
        <end position="223"/>
    </location>
</feature>